<dbReference type="PROSITE" id="PS00216">
    <property type="entry name" value="SUGAR_TRANSPORT_1"/>
    <property type="match status" value="1"/>
</dbReference>
<dbReference type="AlphaFoldDB" id="A0A9N9ZB70"/>
<dbReference type="GO" id="GO:0005351">
    <property type="term" value="F:carbohydrate:proton symporter activity"/>
    <property type="evidence" value="ECO:0007669"/>
    <property type="project" value="TreeGrafter"/>
</dbReference>
<dbReference type="EMBL" id="CABFOC020000044">
    <property type="protein sequence ID" value="CAH0052276.1"/>
    <property type="molecule type" value="Genomic_DNA"/>
</dbReference>
<dbReference type="InterPro" id="IPR005828">
    <property type="entry name" value="MFS_sugar_transport-like"/>
</dbReference>
<evidence type="ECO:0000256" key="4">
    <source>
        <dbReference type="ARBA" id="ARBA00022692"/>
    </source>
</evidence>
<comment type="similarity">
    <text evidence="2">Belongs to the major facilitator superfamily. Sugar transporter (TC 2.A.1.1) family.</text>
</comment>
<dbReference type="InterPro" id="IPR003663">
    <property type="entry name" value="Sugar/inositol_transpt"/>
</dbReference>
<feature type="transmembrane region" description="Helical" evidence="7">
    <location>
        <begin position="166"/>
        <end position="188"/>
    </location>
</feature>
<keyword evidence="10" id="KW-1185">Reference proteome</keyword>
<dbReference type="PANTHER" id="PTHR48022:SF59">
    <property type="entry name" value="MAJOR FACILITATOR SUPERFAMILY (MFS) PROFILE DOMAIN-CONTAINING PROTEIN"/>
    <property type="match status" value="1"/>
</dbReference>
<dbReference type="InterPro" id="IPR005829">
    <property type="entry name" value="Sugar_transporter_CS"/>
</dbReference>
<proteinExistence type="inferred from homology"/>
<keyword evidence="4 7" id="KW-0812">Transmembrane</keyword>
<evidence type="ECO:0000256" key="2">
    <source>
        <dbReference type="ARBA" id="ARBA00010992"/>
    </source>
</evidence>
<comment type="subcellular location">
    <subcellularLocation>
        <location evidence="1">Membrane</location>
        <topology evidence="1">Multi-pass membrane protein</topology>
    </subcellularLocation>
</comment>
<protein>
    <recommendedName>
        <fullName evidence="8">Major facilitator superfamily (MFS) profile domain-containing protein</fullName>
    </recommendedName>
</protein>
<dbReference type="Proteomes" id="UP000775872">
    <property type="component" value="Unassembled WGS sequence"/>
</dbReference>
<dbReference type="OrthoDB" id="5296287at2759"/>
<dbReference type="InterPro" id="IPR036259">
    <property type="entry name" value="MFS_trans_sf"/>
</dbReference>
<dbReference type="PANTHER" id="PTHR48022">
    <property type="entry name" value="PLASTIDIC GLUCOSE TRANSPORTER 4"/>
    <property type="match status" value="1"/>
</dbReference>
<keyword evidence="3" id="KW-0813">Transport</keyword>
<feature type="transmembrane region" description="Helical" evidence="7">
    <location>
        <begin position="110"/>
        <end position="126"/>
    </location>
</feature>
<feature type="transmembrane region" description="Helical" evidence="7">
    <location>
        <begin position="132"/>
        <end position="154"/>
    </location>
</feature>
<evidence type="ECO:0000313" key="10">
    <source>
        <dbReference type="Proteomes" id="UP000775872"/>
    </source>
</evidence>
<evidence type="ECO:0000256" key="1">
    <source>
        <dbReference type="ARBA" id="ARBA00004141"/>
    </source>
</evidence>
<dbReference type="GO" id="GO:0016020">
    <property type="term" value="C:membrane"/>
    <property type="evidence" value="ECO:0007669"/>
    <property type="project" value="UniProtKB-SubCell"/>
</dbReference>
<feature type="transmembrane region" description="Helical" evidence="7">
    <location>
        <begin position="431"/>
        <end position="451"/>
    </location>
</feature>
<dbReference type="SUPFAM" id="SSF103473">
    <property type="entry name" value="MFS general substrate transporter"/>
    <property type="match status" value="1"/>
</dbReference>
<evidence type="ECO:0000256" key="6">
    <source>
        <dbReference type="ARBA" id="ARBA00023136"/>
    </source>
</evidence>
<feature type="transmembrane region" description="Helical" evidence="7">
    <location>
        <begin position="77"/>
        <end position="98"/>
    </location>
</feature>
<feature type="transmembrane region" description="Helical" evidence="7">
    <location>
        <begin position="363"/>
        <end position="381"/>
    </location>
</feature>
<evidence type="ECO:0000256" key="5">
    <source>
        <dbReference type="ARBA" id="ARBA00022989"/>
    </source>
</evidence>
<dbReference type="PRINTS" id="PR00171">
    <property type="entry name" value="SUGRTRNSPORT"/>
</dbReference>
<feature type="transmembrane region" description="Helical" evidence="7">
    <location>
        <begin position="463"/>
        <end position="482"/>
    </location>
</feature>
<keyword evidence="6 7" id="KW-0472">Membrane</keyword>
<dbReference type="PROSITE" id="PS50850">
    <property type="entry name" value="MFS"/>
    <property type="match status" value="1"/>
</dbReference>
<dbReference type="Gene3D" id="1.20.1250.20">
    <property type="entry name" value="MFS general substrate transporter like domains"/>
    <property type="match status" value="1"/>
</dbReference>
<evidence type="ECO:0000256" key="7">
    <source>
        <dbReference type="SAM" id="Phobius"/>
    </source>
</evidence>
<feature type="transmembrane region" description="Helical" evidence="7">
    <location>
        <begin position="401"/>
        <end position="419"/>
    </location>
</feature>
<feature type="domain" description="Major facilitator superfamily (MFS) profile" evidence="8">
    <location>
        <begin position="35"/>
        <end position="486"/>
    </location>
</feature>
<sequence>MGITDSLQRSSAATYVRAIKEAPRHVILNRPLWTSAFLYALAGMPMTWEQGASAVVPTLPGFQKQFNIKSGSSAADISTYVSIIYVGYAIGAAVSFFINDYIGRRWAYRLYTLLFIVGQIMTIFALDMGTLIGARIVTGMGIGSLSVIGPMSIVEISPKEIRGLLTSWYTVSMGVALTVANFCVLGVYKHVPVGKLQYQIPPIAISSFMFLCIAASFLVSESPRWLIMVGRKEEAIETLTSLRCLPADDERVVQEVADIESSITSAQGDIGGRSNLWVIAKETFTVSSNLRRLQQVLVSYALAQLSGANSVTSYFIPIMKLLGDKADTERSIFLSAMYGFSKLCFSLIASFFFIDILGRRRSLFIGITAQLLSHIYIGVFIKFQQEGETSTAAGQTALAALYIHAFGYAVGLFILPYVFGGELWPNRIRSFGGAVGQTFHWLFIYVVKFSIPSLLESTNNWGAFLFFAGWCFLGLIYVYLLVPEIAGLSVEEVDRIFEGSWLNAIKLSKKSRIGVIEAVEDGRAGGDDGKLSDDQVQVIKL</sequence>
<feature type="transmembrane region" description="Helical" evidence="7">
    <location>
        <begin position="336"/>
        <end position="356"/>
    </location>
</feature>
<accession>A0A9N9ZB70</accession>
<gene>
    <name evidence="9" type="ORF">CSOL1703_00015396</name>
</gene>
<feature type="transmembrane region" description="Helical" evidence="7">
    <location>
        <begin position="200"/>
        <end position="219"/>
    </location>
</feature>
<keyword evidence="5 7" id="KW-1133">Transmembrane helix</keyword>
<evidence type="ECO:0000259" key="8">
    <source>
        <dbReference type="PROSITE" id="PS50850"/>
    </source>
</evidence>
<evidence type="ECO:0000256" key="3">
    <source>
        <dbReference type="ARBA" id="ARBA00022448"/>
    </source>
</evidence>
<dbReference type="Pfam" id="PF00083">
    <property type="entry name" value="Sugar_tr"/>
    <property type="match status" value="1"/>
</dbReference>
<feature type="transmembrane region" description="Helical" evidence="7">
    <location>
        <begin position="297"/>
        <end position="316"/>
    </location>
</feature>
<reference evidence="9" key="1">
    <citation type="submission" date="2021-10" db="EMBL/GenBank/DDBJ databases">
        <authorList>
            <person name="Piombo E."/>
        </authorList>
    </citation>
    <scope>NUCLEOTIDE SEQUENCE</scope>
</reference>
<dbReference type="InterPro" id="IPR020846">
    <property type="entry name" value="MFS_dom"/>
</dbReference>
<evidence type="ECO:0000313" key="9">
    <source>
        <dbReference type="EMBL" id="CAH0052276.1"/>
    </source>
</evidence>
<name>A0A9N9ZB70_9HYPO</name>
<dbReference type="InterPro" id="IPR050360">
    <property type="entry name" value="MFS_Sugar_Transporters"/>
</dbReference>
<comment type="caution">
    <text evidence="9">The sequence shown here is derived from an EMBL/GenBank/DDBJ whole genome shotgun (WGS) entry which is preliminary data.</text>
</comment>
<organism evidence="9 10">
    <name type="scientific">Clonostachys solani</name>
    <dbReference type="NCBI Taxonomy" id="160281"/>
    <lineage>
        <taxon>Eukaryota</taxon>
        <taxon>Fungi</taxon>
        <taxon>Dikarya</taxon>
        <taxon>Ascomycota</taxon>
        <taxon>Pezizomycotina</taxon>
        <taxon>Sordariomycetes</taxon>
        <taxon>Hypocreomycetidae</taxon>
        <taxon>Hypocreales</taxon>
        <taxon>Bionectriaceae</taxon>
        <taxon>Clonostachys</taxon>
    </lineage>
</organism>